<feature type="domain" description="Spi protease inhibitor" evidence="8">
    <location>
        <begin position="18"/>
        <end position="121"/>
    </location>
</feature>
<dbReference type="InterPro" id="IPR038765">
    <property type="entry name" value="Papain-like_cys_pep_sf"/>
</dbReference>
<feature type="active site" description="Nucleophile" evidence="6">
    <location>
        <position position="178"/>
    </location>
</feature>
<feature type="chain" id="PRO_5038517178" evidence="7">
    <location>
        <begin position="19"/>
        <end position="607"/>
    </location>
</feature>
<name>A0A9D2A5B7_9BACE</name>
<evidence type="ECO:0000259" key="8">
    <source>
        <dbReference type="Pfam" id="PF13734"/>
    </source>
</evidence>
<sequence length="607" mass="67185">MKRIFFLLSVLLPGLLFAKNISEEQARRVATAFWQSSPQTRGASAVSWQLVLQSENLPTRSVASEPAYYVYDNASGPGFVIVAGDDVAMPVLGYSFENEFPSSDFLPVNVLEWLDGLREEINAARRESLEPSEAVVRAWASTSSGTPVVEMETALWNQDSPYNQLCPRINGIATYTGCTATAMAIVMRYHQWPVQGTGTLPAYTTDTYGQLVPAQELGHPYEWDLMPLDYTHSTTQQNQAVATLMRDCALALQSDFGPLGSSGTGAYITDIPVQLASHFGYSQTSRYVMRDAYTTTEWNDLMREELDASRPVLYSGHNPEGGHAFVLDGYDTESYFRVNWGWSGLCNGFYKLSALEPEEPGIGGSMGQYNEGQVAVIGVQREDGSEGVEELRFSYYDNRYGASSGGADLRIYNGLATDEPVRQNEPFELHIGFLYNSGTAAFTGQILVAVADKEGQIVEELYQFAAQGLSVGFGYLIDQNVVVSQPIMPGYRIRAYYSSERTPDWTLVRGNDEEGCVWDLLLMDEYTIEQSTSFTYNKNDRMIRLAVKQGVTATLQDDAGTDYNSVCQADGTEITIDTAQLPAGSYILTLQKDSEEKKLRFSVGENR</sequence>
<evidence type="ECO:0000256" key="1">
    <source>
        <dbReference type="ARBA" id="ARBA00009693"/>
    </source>
</evidence>
<dbReference type="Pfam" id="PF13734">
    <property type="entry name" value="Inhibitor_I69"/>
    <property type="match status" value="1"/>
</dbReference>
<evidence type="ECO:0000256" key="5">
    <source>
        <dbReference type="ARBA" id="ARBA00022807"/>
    </source>
</evidence>
<keyword evidence="3 7" id="KW-0732">Signal</keyword>
<reference evidence="9" key="1">
    <citation type="journal article" date="2021" name="PeerJ">
        <title>Extensive microbial diversity within the chicken gut microbiome revealed by metagenomics and culture.</title>
        <authorList>
            <person name="Gilroy R."/>
            <person name="Ravi A."/>
            <person name="Getino M."/>
            <person name="Pursley I."/>
            <person name="Horton D.L."/>
            <person name="Alikhan N.F."/>
            <person name="Baker D."/>
            <person name="Gharbi K."/>
            <person name="Hall N."/>
            <person name="Watson M."/>
            <person name="Adriaenssens E.M."/>
            <person name="Foster-Nyarko E."/>
            <person name="Jarju S."/>
            <person name="Secka A."/>
            <person name="Antonio M."/>
            <person name="Oren A."/>
            <person name="Chaudhuri R.R."/>
            <person name="La Ragione R."/>
            <person name="Hildebrand F."/>
            <person name="Pallen M.J."/>
        </authorList>
    </citation>
    <scope>NUCLEOTIDE SEQUENCE</scope>
    <source>
        <strain evidence="9">ChiHjej12B11-24981</strain>
    </source>
</reference>
<dbReference type="InterPro" id="IPR044934">
    <property type="entry name" value="Streptopain_sf"/>
</dbReference>
<keyword evidence="4" id="KW-0378">Hydrolase</keyword>
<dbReference type="Gene3D" id="3.90.70.50">
    <property type="entry name" value="Peptidase C10, streptopain"/>
    <property type="match status" value="1"/>
</dbReference>
<evidence type="ECO:0000313" key="9">
    <source>
        <dbReference type="EMBL" id="HIZ01217.1"/>
    </source>
</evidence>
<dbReference type="Proteomes" id="UP000824023">
    <property type="component" value="Unassembled WGS sequence"/>
</dbReference>
<organism evidence="9 10">
    <name type="scientific">Candidatus Bacteroides merdipullorum</name>
    <dbReference type="NCBI Taxonomy" id="2838474"/>
    <lineage>
        <taxon>Bacteria</taxon>
        <taxon>Pseudomonadati</taxon>
        <taxon>Bacteroidota</taxon>
        <taxon>Bacteroidia</taxon>
        <taxon>Bacteroidales</taxon>
        <taxon>Bacteroidaceae</taxon>
        <taxon>Bacteroides</taxon>
    </lineage>
</organism>
<keyword evidence="2" id="KW-0645">Protease</keyword>
<dbReference type="InterPro" id="IPR000200">
    <property type="entry name" value="Peptidase_C10"/>
</dbReference>
<dbReference type="GO" id="GO:0006508">
    <property type="term" value="P:proteolysis"/>
    <property type="evidence" value="ECO:0007669"/>
    <property type="project" value="UniProtKB-KW"/>
</dbReference>
<feature type="signal peptide" evidence="7">
    <location>
        <begin position="1"/>
        <end position="18"/>
    </location>
</feature>
<dbReference type="AlphaFoldDB" id="A0A9D2A5B7"/>
<accession>A0A9D2A5B7</accession>
<protein>
    <submittedName>
        <fullName evidence="9">C10 family peptidase</fullName>
    </submittedName>
</protein>
<evidence type="ECO:0000313" key="10">
    <source>
        <dbReference type="Proteomes" id="UP000824023"/>
    </source>
</evidence>
<evidence type="ECO:0000256" key="3">
    <source>
        <dbReference type="ARBA" id="ARBA00022729"/>
    </source>
</evidence>
<dbReference type="PRINTS" id="PR00797">
    <property type="entry name" value="STREPTOPAIN"/>
</dbReference>
<evidence type="ECO:0000256" key="7">
    <source>
        <dbReference type="SAM" id="SignalP"/>
    </source>
</evidence>
<gene>
    <name evidence="9" type="ORF">H9819_03065</name>
</gene>
<keyword evidence="5" id="KW-0788">Thiol protease</keyword>
<comment type="similarity">
    <text evidence="1">Belongs to the peptidase C10 family.</text>
</comment>
<evidence type="ECO:0000256" key="4">
    <source>
        <dbReference type="ARBA" id="ARBA00022801"/>
    </source>
</evidence>
<feature type="active site" description="Proton acceptor" evidence="6">
    <location>
        <position position="323"/>
    </location>
</feature>
<proteinExistence type="inferred from homology"/>
<dbReference type="SUPFAM" id="SSF54001">
    <property type="entry name" value="Cysteine proteinases"/>
    <property type="match status" value="1"/>
</dbReference>
<evidence type="ECO:0000256" key="6">
    <source>
        <dbReference type="PIRSR" id="PIRSR600200-1"/>
    </source>
</evidence>
<dbReference type="Pfam" id="PF01640">
    <property type="entry name" value="Peptidase_C10"/>
    <property type="match status" value="1"/>
</dbReference>
<comment type="caution">
    <text evidence="9">The sequence shown here is derived from an EMBL/GenBank/DDBJ whole genome shotgun (WGS) entry which is preliminary data.</text>
</comment>
<dbReference type="EMBL" id="DXCK01000046">
    <property type="protein sequence ID" value="HIZ01217.1"/>
    <property type="molecule type" value="Genomic_DNA"/>
</dbReference>
<evidence type="ECO:0000256" key="2">
    <source>
        <dbReference type="ARBA" id="ARBA00022670"/>
    </source>
</evidence>
<dbReference type="GO" id="GO:0008234">
    <property type="term" value="F:cysteine-type peptidase activity"/>
    <property type="evidence" value="ECO:0007669"/>
    <property type="project" value="UniProtKB-KW"/>
</dbReference>
<reference evidence="9" key="2">
    <citation type="submission" date="2021-04" db="EMBL/GenBank/DDBJ databases">
        <authorList>
            <person name="Gilroy R."/>
        </authorList>
    </citation>
    <scope>NUCLEOTIDE SEQUENCE</scope>
    <source>
        <strain evidence="9">ChiHjej12B11-24981</strain>
    </source>
</reference>
<dbReference type="InterPro" id="IPR025896">
    <property type="entry name" value="Spi_Prtas-inh"/>
</dbReference>